<feature type="signal peptide" evidence="1">
    <location>
        <begin position="1"/>
        <end position="21"/>
    </location>
</feature>
<evidence type="ECO:0000256" key="1">
    <source>
        <dbReference type="SAM" id="SignalP"/>
    </source>
</evidence>
<proteinExistence type="predicted"/>
<feature type="chain" id="PRO_5029807583" evidence="1">
    <location>
        <begin position="22"/>
        <end position="231"/>
    </location>
</feature>
<organism evidence="3 4">
    <name type="scientific">Chitinophaga tropicalis</name>
    <dbReference type="NCBI Taxonomy" id="2683588"/>
    <lineage>
        <taxon>Bacteria</taxon>
        <taxon>Pseudomonadati</taxon>
        <taxon>Bacteroidota</taxon>
        <taxon>Chitinophagia</taxon>
        <taxon>Chitinophagales</taxon>
        <taxon>Chitinophagaceae</taxon>
        <taxon>Chitinophaga</taxon>
    </lineage>
</organism>
<evidence type="ECO:0000313" key="3">
    <source>
        <dbReference type="EMBL" id="MVT09336.1"/>
    </source>
</evidence>
<dbReference type="CDD" id="cd03394">
    <property type="entry name" value="PAP2_like_5"/>
    <property type="match status" value="1"/>
</dbReference>
<reference evidence="3 4" key="1">
    <citation type="submission" date="2019-12" db="EMBL/GenBank/DDBJ databases">
        <title>Chitinophaga sp. strain ysch24 (GDMCC 1.1355), whole genome shotgun sequence.</title>
        <authorList>
            <person name="Zhang X."/>
        </authorList>
    </citation>
    <scope>NUCLEOTIDE SEQUENCE [LARGE SCALE GENOMIC DNA]</scope>
    <source>
        <strain evidence="4">ysch24</strain>
    </source>
</reference>
<dbReference type="InterPro" id="IPR036938">
    <property type="entry name" value="PAP2/HPO_sf"/>
</dbReference>
<dbReference type="SUPFAM" id="SSF48317">
    <property type="entry name" value="Acid phosphatase/Vanadium-dependent haloperoxidase"/>
    <property type="match status" value="1"/>
</dbReference>
<dbReference type="EMBL" id="WRXN01000005">
    <property type="protein sequence ID" value="MVT09336.1"/>
    <property type="molecule type" value="Genomic_DNA"/>
</dbReference>
<comment type="caution">
    <text evidence="3">The sequence shown here is derived from an EMBL/GenBank/DDBJ whole genome shotgun (WGS) entry which is preliminary data.</text>
</comment>
<dbReference type="Pfam" id="PF01569">
    <property type="entry name" value="PAP2"/>
    <property type="match status" value="1"/>
</dbReference>
<dbReference type="Gene3D" id="1.20.144.10">
    <property type="entry name" value="Phosphatidic acid phosphatase type 2/haloperoxidase"/>
    <property type="match status" value="1"/>
</dbReference>
<dbReference type="Proteomes" id="UP000461730">
    <property type="component" value="Unassembled WGS sequence"/>
</dbReference>
<dbReference type="AlphaFoldDB" id="A0A7K1U4X5"/>
<dbReference type="RefSeq" id="WP_157306764.1">
    <property type="nucleotide sequence ID" value="NZ_WRXN01000005.1"/>
</dbReference>
<dbReference type="SMART" id="SM00014">
    <property type="entry name" value="acidPPc"/>
    <property type="match status" value="1"/>
</dbReference>
<evidence type="ECO:0000313" key="4">
    <source>
        <dbReference type="Proteomes" id="UP000461730"/>
    </source>
</evidence>
<name>A0A7K1U4X5_9BACT</name>
<evidence type="ECO:0000259" key="2">
    <source>
        <dbReference type="SMART" id="SM00014"/>
    </source>
</evidence>
<protein>
    <submittedName>
        <fullName evidence="3">Phosphatase PAP2 family protein</fullName>
    </submittedName>
</protein>
<accession>A0A7K1U4X5</accession>
<keyword evidence="1" id="KW-0732">Signal</keyword>
<dbReference type="InterPro" id="IPR000326">
    <property type="entry name" value="PAP2/HPO"/>
</dbReference>
<feature type="domain" description="Phosphatidic acid phosphatase type 2/haloperoxidase" evidence="2">
    <location>
        <begin position="114"/>
        <end position="213"/>
    </location>
</feature>
<sequence>MKAYRYLFSLYLAVLAGQIHAQQTTVDSLPAIHRLKYTPRQLYIPGALMLAGLLANRGGQESLKMEVVEERNEHMPRFHTHIDNYLQYSPIAAAYLLDACGVKSRTDVLNRTAILIKGELMMTALVSAGKSGFHVLRPDGSTHNSFPSGHTAQAFAGATFLSTEYGERFRWMPYAAYGVASGVGCLRMANNRHYISDVLMGAGLGVLTMKVAYWTHRYKWGRHRQQIRPVE</sequence>
<keyword evidence="4" id="KW-1185">Reference proteome</keyword>
<gene>
    <name evidence="3" type="ORF">GO493_13785</name>
</gene>